<dbReference type="InterPro" id="IPR036837">
    <property type="entry name" value="Cation_efflux_CTD_sf"/>
</dbReference>
<comment type="similarity">
    <text evidence="2">Belongs to the cation diffusion facilitator (CDF) transporter (TC 2.A.4) family. SLC30A subfamily.</text>
</comment>
<dbReference type="SUPFAM" id="SSF161111">
    <property type="entry name" value="Cation efflux protein transmembrane domain-like"/>
    <property type="match status" value="1"/>
</dbReference>
<proteinExistence type="inferred from homology"/>
<keyword evidence="5" id="KW-0862">Zinc</keyword>
<evidence type="ECO:0000256" key="9">
    <source>
        <dbReference type="SAM" id="Phobius"/>
    </source>
</evidence>
<dbReference type="InterPro" id="IPR002524">
    <property type="entry name" value="Cation_efflux"/>
</dbReference>
<sequence length="310" mass="33486">MPHDHSHGHDHHHIDPQAGDARVAWAIAVNLFLTLAQVIGGIFSGSLALIADALHNFSDAIALIIAFAARKIARRPADERMSFGYGRAEVIAALVNYTTLIVLSVYLVYEGVLRFFEPEPINGWMVVWIAALALIVDLVTAALTYAMAKDSMNIRAAFVHNIADALGSVAVILAGGAVILFGWTWVDPVVTILIAAYILWHVKSEIGESIRVLMLATPPGLDPEEVAGAIEAVEGVREVHHVHLWSMQEREAALTAHLVIEPGAWGQADGIKATVKAELAKRFGVRHATLELECSSHACVGSARFGHDQE</sequence>
<dbReference type="Proteomes" id="UP001193035">
    <property type="component" value="Unassembled WGS sequence"/>
</dbReference>
<dbReference type="InterPro" id="IPR050681">
    <property type="entry name" value="CDF/SLC30A"/>
</dbReference>
<comment type="caution">
    <text evidence="12">The sequence shown here is derived from an EMBL/GenBank/DDBJ whole genome shotgun (WGS) entry which is preliminary data.</text>
</comment>
<evidence type="ECO:0000256" key="7">
    <source>
        <dbReference type="ARBA" id="ARBA00023065"/>
    </source>
</evidence>
<evidence type="ECO:0000256" key="4">
    <source>
        <dbReference type="ARBA" id="ARBA00022692"/>
    </source>
</evidence>
<keyword evidence="3" id="KW-0813">Transport</keyword>
<dbReference type="SUPFAM" id="SSF160240">
    <property type="entry name" value="Cation efflux protein cytoplasmic domain-like"/>
    <property type="match status" value="1"/>
</dbReference>
<name>A0ABY2WUN3_9RHOB</name>
<evidence type="ECO:0000259" key="11">
    <source>
        <dbReference type="Pfam" id="PF16916"/>
    </source>
</evidence>
<reference evidence="12 13" key="1">
    <citation type="submission" date="2019-05" db="EMBL/GenBank/DDBJ databases">
        <title>Ruegeria sp. nov., isolated from tidal flat.</title>
        <authorList>
            <person name="Kim W."/>
        </authorList>
    </citation>
    <scope>NUCLEOTIDE SEQUENCE [LARGE SCALE GENOMIC DNA]</scope>
    <source>
        <strain evidence="12 13">CAU 1488</strain>
    </source>
</reference>
<evidence type="ECO:0000256" key="3">
    <source>
        <dbReference type="ARBA" id="ARBA00022448"/>
    </source>
</evidence>
<evidence type="ECO:0000259" key="10">
    <source>
        <dbReference type="Pfam" id="PF01545"/>
    </source>
</evidence>
<feature type="transmembrane region" description="Helical" evidence="9">
    <location>
        <begin position="121"/>
        <end position="146"/>
    </location>
</feature>
<feature type="domain" description="Cation efflux protein cytoplasmic" evidence="11">
    <location>
        <begin position="218"/>
        <end position="293"/>
    </location>
</feature>
<dbReference type="InterPro" id="IPR027470">
    <property type="entry name" value="Cation_efflux_CTD"/>
</dbReference>
<comment type="subcellular location">
    <subcellularLocation>
        <location evidence="1">Membrane</location>
        <topology evidence="1">Multi-pass membrane protein</topology>
    </subcellularLocation>
</comment>
<dbReference type="NCBIfam" id="TIGR01297">
    <property type="entry name" value="CDF"/>
    <property type="match status" value="1"/>
</dbReference>
<keyword evidence="8 9" id="KW-0472">Membrane</keyword>
<evidence type="ECO:0000256" key="5">
    <source>
        <dbReference type="ARBA" id="ARBA00022906"/>
    </source>
</evidence>
<evidence type="ECO:0000313" key="12">
    <source>
        <dbReference type="EMBL" id="TMV06309.1"/>
    </source>
</evidence>
<accession>A0ABY2WUN3</accession>
<dbReference type="InterPro" id="IPR027469">
    <property type="entry name" value="Cation_efflux_TMD_sf"/>
</dbReference>
<keyword evidence="4 9" id="KW-0812">Transmembrane</keyword>
<evidence type="ECO:0000256" key="6">
    <source>
        <dbReference type="ARBA" id="ARBA00022989"/>
    </source>
</evidence>
<gene>
    <name evidence="12" type="ORF">FGK63_14210</name>
</gene>
<keyword evidence="7" id="KW-0406">Ion transport</keyword>
<keyword evidence="5" id="KW-0864">Zinc transport</keyword>
<evidence type="ECO:0000256" key="1">
    <source>
        <dbReference type="ARBA" id="ARBA00004141"/>
    </source>
</evidence>
<protein>
    <submittedName>
        <fullName evidence="12">Cation transporter</fullName>
    </submittedName>
</protein>
<dbReference type="PANTHER" id="PTHR11562">
    <property type="entry name" value="CATION EFFLUX PROTEIN/ ZINC TRANSPORTER"/>
    <property type="match status" value="1"/>
</dbReference>
<dbReference type="InterPro" id="IPR058533">
    <property type="entry name" value="Cation_efflux_TM"/>
</dbReference>
<feature type="transmembrane region" description="Helical" evidence="9">
    <location>
        <begin position="158"/>
        <end position="179"/>
    </location>
</feature>
<keyword evidence="6 9" id="KW-1133">Transmembrane helix</keyword>
<evidence type="ECO:0000256" key="2">
    <source>
        <dbReference type="ARBA" id="ARBA00008873"/>
    </source>
</evidence>
<dbReference type="Gene3D" id="1.20.1510.10">
    <property type="entry name" value="Cation efflux protein transmembrane domain"/>
    <property type="match status" value="1"/>
</dbReference>
<feature type="transmembrane region" description="Helical" evidence="9">
    <location>
        <begin position="49"/>
        <end position="69"/>
    </location>
</feature>
<dbReference type="Pfam" id="PF01545">
    <property type="entry name" value="Cation_efflux"/>
    <property type="match status" value="1"/>
</dbReference>
<dbReference type="PANTHER" id="PTHR11562:SF17">
    <property type="entry name" value="RE54080P-RELATED"/>
    <property type="match status" value="1"/>
</dbReference>
<keyword evidence="13" id="KW-1185">Reference proteome</keyword>
<dbReference type="Pfam" id="PF16916">
    <property type="entry name" value="ZT_dimer"/>
    <property type="match status" value="1"/>
</dbReference>
<organism evidence="12 13">
    <name type="scientific">Ruegeria sediminis</name>
    <dbReference type="NCBI Taxonomy" id="2583820"/>
    <lineage>
        <taxon>Bacteria</taxon>
        <taxon>Pseudomonadati</taxon>
        <taxon>Pseudomonadota</taxon>
        <taxon>Alphaproteobacteria</taxon>
        <taxon>Rhodobacterales</taxon>
        <taxon>Roseobacteraceae</taxon>
        <taxon>Ruegeria</taxon>
    </lineage>
</organism>
<evidence type="ECO:0000313" key="13">
    <source>
        <dbReference type="Proteomes" id="UP001193035"/>
    </source>
</evidence>
<evidence type="ECO:0000256" key="8">
    <source>
        <dbReference type="ARBA" id="ARBA00023136"/>
    </source>
</evidence>
<feature type="transmembrane region" description="Helical" evidence="9">
    <location>
        <begin position="185"/>
        <end position="202"/>
    </location>
</feature>
<feature type="domain" description="Cation efflux protein transmembrane" evidence="10">
    <location>
        <begin position="26"/>
        <end position="214"/>
    </location>
</feature>
<dbReference type="EMBL" id="VCPD01000005">
    <property type="protein sequence ID" value="TMV06309.1"/>
    <property type="molecule type" value="Genomic_DNA"/>
</dbReference>
<feature type="transmembrane region" description="Helical" evidence="9">
    <location>
        <begin position="23"/>
        <end position="43"/>
    </location>
</feature>
<feature type="transmembrane region" description="Helical" evidence="9">
    <location>
        <begin position="90"/>
        <end position="109"/>
    </location>
</feature>
<dbReference type="RefSeq" id="WP_138843396.1">
    <property type="nucleotide sequence ID" value="NZ_VCPD01000005.1"/>
</dbReference>